<comment type="caution">
    <text evidence="1">The sequence shown here is derived from an EMBL/GenBank/DDBJ whole genome shotgun (WGS) entry which is preliminary data.</text>
</comment>
<dbReference type="AlphaFoldDB" id="A0A919G0H4"/>
<gene>
    <name evidence="1" type="ORF">GCM10018793_17940</name>
</gene>
<evidence type="ECO:0000313" key="2">
    <source>
        <dbReference type="Proteomes" id="UP000603708"/>
    </source>
</evidence>
<reference evidence="1" key="1">
    <citation type="journal article" date="2014" name="Int. J. Syst. Evol. Microbiol.">
        <title>Complete genome sequence of Corynebacterium casei LMG S-19264T (=DSM 44701T), isolated from a smear-ripened cheese.</title>
        <authorList>
            <consortium name="US DOE Joint Genome Institute (JGI-PGF)"/>
            <person name="Walter F."/>
            <person name="Albersmeier A."/>
            <person name="Kalinowski J."/>
            <person name="Ruckert C."/>
        </authorList>
    </citation>
    <scope>NUCLEOTIDE SEQUENCE</scope>
    <source>
        <strain evidence="1">JCM 5069</strain>
    </source>
</reference>
<protein>
    <submittedName>
        <fullName evidence="1">Uncharacterized protein</fullName>
    </submittedName>
</protein>
<dbReference type="EMBL" id="BNCD01000004">
    <property type="protein sequence ID" value="GHH75196.1"/>
    <property type="molecule type" value="Genomic_DNA"/>
</dbReference>
<keyword evidence="2" id="KW-1185">Reference proteome</keyword>
<accession>A0A919G0H4</accession>
<dbReference type="RefSeq" id="WP_189930397.1">
    <property type="nucleotide sequence ID" value="NZ_BNCD01000004.1"/>
</dbReference>
<reference evidence="1" key="2">
    <citation type="submission" date="2020-09" db="EMBL/GenBank/DDBJ databases">
        <authorList>
            <person name="Sun Q."/>
            <person name="Ohkuma M."/>
        </authorList>
    </citation>
    <scope>NUCLEOTIDE SEQUENCE</scope>
    <source>
        <strain evidence="1">JCM 5069</strain>
    </source>
</reference>
<name>A0A919G0H4_9ACTN</name>
<organism evidence="1 2">
    <name type="scientific">Streptomyces sulfonofaciens</name>
    <dbReference type="NCBI Taxonomy" id="68272"/>
    <lineage>
        <taxon>Bacteria</taxon>
        <taxon>Bacillati</taxon>
        <taxon>Actinomycetota</taxon>
        <taxon>Actinomycetes</taxon>
        <taxon>Kitasatosporales</taxon>
        <taxon>Streptomycetaceae</taxon>
        <taxon>Streptomyces</taxon>
    </lineage>
</organism>
<proteinExistence type="predicted"/>
<dbReference type="Proteomes" id="UP000603708">
    <property type="component" value="Unassembled WGS sequence"/>
</dbReference>
<sequence length="131" mass="14169">MTQLLQCGNRTRLTIPAPLSASLGYDAVGIPAEHGRRIVRCLPAVGCVFAWSGHWWWIVPAGSDIDVSWPRFTRYAVDGCLDAPNPGPAPEAPRLVHRPRGGSPYTPPIPLYFLTCHIAGVVPSWSLETGG</sequence>
<evidence type="ECO:0000313" key="1">
    <source>
        <dbReference type="EMBL" id="GHH75196.1"/>
    </source>
</evidence>